<dbReference type="PROSITE" id="PS50893">
    <property type="entry name" value="ABC_TRANSPORTER_2"/>
    <property type="match status" value="1"/>
</dbReference>
<dbReference type="STRING" id="1445607.JCM10512_4685"/>
<dbReference type="AlphaFoldDB" id="W4UZ14"/>
<dbReference type="InterPro" id="IPR027417">
    <property type="entry name" value="P-loop_NTPase"/>
</dbReference>
<name>W4UZ14_9BACE</name>
<comment type="caution">
    <text evidence="6">The sequence shown here is derived from an EMBL/GenBank/DDBJ whole genome shotgun (WGS) entry which is preliminary data.</text>
</comment>
<dbReference type="Gene3D" id="3.40.50.300">
    <property type="entry name" value="P-loop containing nucleotide triphosphate hydrolases"/>
    <property type="match status" value="1"/>
</dbReference>
<gene>
    <name evidence="6" type="ORF">JCM10512_4685</name>
</gene>
<evidence type="ECO:0000256" key="2">
    <source>
        <dbReference type="ARBA" id="ARBA00022448"/>
    </source>
</evidence>
<dbReference type="PROSITE" id="PS00211">
    <property type="entry name" value="ABC_TRANSPORTER_1"/>
    <property type="match status" value="1"/>
</dbReference>
<reference evidence="6 7" key="1">
    <citation type="journal article" date="2014" name="Genome Announc.">
        <title>Draft Genome Sequence of Bacteroides reticulotermitis Strain JCM 10512T, Isolated from the Gut of a Termite.</title>
        <authorList>
            <person name="Yuki M."/>
            <person name="Oshima K."/>
            <person name="Suda W."/>
            <person name="Sakamoto M."/>
            <person name="Iida T."/>
            <person name="Hattori M."/>
            <person name="Ohkuma M."/>
        </authorList>
    </citation>
    <scope>NUCLEOTIDE SEQUENCE [LARGE SCALE GENOMIC DNA]</scope>
    <source>
        <strain evidence="6 7">JCM 10512</strain>
    </source>
</reference>
<dbReference type="SUPFAM" id="SSF52540">
    <property type="entry name" value="P-loop containing nucleoside triphosphate hydrolases"/>
    <property type="match status" value="1"/>
</dbReference>
<dbReference type="SMART" id="SM00382">
    <property type="entry name" value="AAA"/>
    <property type="match status" value="1"/>
</dbReference>
<dbReference type="Proteomes" id="UP000019131">
    <property type="component" value="Unassembled WGS sequence"/>
</dbReference>
<dbReference type="GO" id="GO:0016887">
    <property type="term" value="F:ATP hydrolysis activity"/>
    <property type="evidence" value="ECO:0007669"/>
    <property type="project" value="InterPro"/>
</dbReference>
<accession>W4UZ14</accession>
<keyword evidence="4" id="KW-0067">ATP-binding</keyword>
<evidence type="ECO:0000313" key="6">
    <source>
        <dbReference type="EMBL" id="GAE86191.1"/>
    </source>
</evidence>
<protein>
    <submittedName>
        <fullName evidence="6">Zinc ABC transporter</fullName>
    </submittedName>
</protein>
<dbReference type="EMBL" id="BAIV01000038">
    <property type="protein sequence ID" value="GAE86191.1"/>
    <property type="molecule type" value="Genomic_DNA"/>
</dbReference>
<evidence type="ECO:0000256" key="4">
    <source>
        <dbReference type="ARBA" id="ARBA00022840"/>
    </source>
</evidence>
<dbReference type="FunFam" id="3.40.50.300:FF:000134">
    <property type="entry name" value="Iron-enterobactin ABC transporter ATP-binding protein"/>
    <property type="match status" value="1"/>
</dbReference>
<evidence type="ECO:0000259" key="5">
    <source>
        <dbReference type="PROSITE" id="PS50893"/>
    </source>
</evidence>
<dbReference type="InterPro" id="IPR050153">
    <property type="entry name" value="Metal_Ion_Import_ABC"/>
</dbReference>
<feature type="domain" description="ABC transporter" evidence="5">
    <location>
        <begin position="13"/>
        <end position="249"/>
    </location>
</feature>
<dbReference type="PANTHER" id="PTHR42734">
    <property type="entry name" value="METAL TRANSPORT SYSTEM ATP-BINDING PROTEIN TM_0124-RELATED"/>
    <property type="match status" value="1"/>
</dbReference>
<dbReference type="GO" id="GO:0005524">
    <property type="term" value="F:ATP binding"/>
    <property type="evidence" value="ECO:0007669"/>
    <property type="project" value="UniProtKB-KW"/>
</dbReference>
<dbReference type="InterPro" id="IPR017871">
    <property type="entry name" value="ABC_transporter-like_CS"/>
</dbReference>
<keyword evidence="3" id="KW-0547">Nucleotide-binding</keyword>
<evidence type="ECO:0000313" key="7">
    <source>
        <dbReference type="Proteomes" id="UP000019131"/>
    </source>
</evidence>
<dbReference type="PANTHER" id="PTHR42734:SF17">
    <property type="entry name" value="METAL TRANSPORT SYSTEM ATP-BINDING PROTEIN TM_0124-RELATED"/>
    <property type="match status" value="1"/>
</dbReference>
<organism evidence="6 7">
    <name type="scientific">Bacteroides reticulotermitis JCM 10512</name>
    <dbReference type="NCBI Taxonomy" id="1445607"/>
    <lineage>
        <taxon>Bacteria</taxon>
        <taxon>Pseudomonadati</taxon>
        <taxon>Bacteroidota</taxon>
        <taxon>Bacteroidia</taxon>
        <taxon>Bacteroidales</taxon>
        <taxon>Bacteroidaceae</taxon>
        <taxon>Bacteroides</taxon>
    </lineage>
</organism>
<dbReference type="Pfam" id="PF00005">
    <property type="entry name" value="ABC_tran"/>
    <property type="match status" value="1"/>
</dbReference>
<keyword evidence="2" id="KW-0813">Transport</keyword>
<dbReference type="InterPro" id="IPR003593">
    <property type="entry name" value="AAA+_ATPase"/>
</dbReference>
<keyword evidence="7" id="KW-1185">Reference proteome</keyword>
<evidence type="ECO:0000256" key="1">
    <source>
        <dbReference type="ARBA" id="ARBA00005417"/>
    </source>
</evidence>
<dbReference type="InterPro" id="IPR003439">
    <property type="entry name" value="ABC_transporter-like_ATP-bd"/>
</dbReference>
<comment type="similarity">
    <text evidence="1">Belongs to the ABC transporter superfamily.</text>
</comment>
<evidence type="ECO:0000256" key="3">
    <source>
        <dbReference type="ARBA" id="ARBA00022741"/>
    </source>
</evidence>
<proteinExistence type="inferred from homology"/>
<dbReference type="CDD" id="cd03235">
    <property type="entry name" value="ABC_Metallic_Cations"/>
    <property type="match status" value="1"/>
</dbReference>
<sequence>MTNQPGTNMKPLIEIRDLSAGYEGRQVLRDVNLTVYERDFLGVIGPNGGGKTTLIKCILGLLKPTGGKITFHMSDGTQTTNSNDRPTLGYLPQYNTIDRKFPISVEEVILSGLSVQQKLYARFTHEQREKGRAIIERMGLEGLEKRAIGQLSGGQLQRALLGRAIISDPSVVILDEPSTYIDKRFEARLYELLAEINNDCAIILVSHDIGTVLQQVKSIACVNESLDYHPIRASQANGWRETSTAPSNCWDTARCHTASWVSIITTITPKTLRRKKANHLYGADHCPTSLLAVK</sequence>